<name>A0A5S4FFC0_9ACTN</name>
<feature type="signal peptide" evidence="1">
    <location>
        <begin position="1"/>
        <end position="23"/>
    </location>
</feature>
<feature type="chain" id="PRO_5024447319" description="CU044_5270 family protein" evidence="1">
    <location>
        <begin position="24"/>
        <end position="276"/>
    </location>
</feature>
<dbReference type="Proteomes" id="UP000309128">
    <property type="component" value="Unassembled WGS sequence"/>
</dbReference>
<dbReference type="RefSeq" id="WP_138668175.1">
    <property type="nucleotide sequence ID" value="NZ_VCKY01000075.1"/>
</dbReference>
<dbReference type="AlphaFoldDB" id="A0A5S4FFC0"/>
<dbReference type="EMBL" id="VCKY01000075">
    <property type="protein sequence ID" value="TMR17943.1"/>
    <property type="molecule type" value="Genomic_DNA"/>
</dbReference>
<evidence type="ECO:0008006" key="4">
    <source>
        <dbReference type="Google" id="ProtNLM"/>
    </source>
</evidence>
<sequence length="276" mass="30310">MRTLIAIGLAALTAVAPTPPAQAAAEKKYWHTETVQVMTHPRQVGSGANKYWLVERDVMETWSTRDGRSWSAYRALGAKPKSAADVAAWKRDGSPKKWSYRTEGMLVELSLEPEKGRVTPARGGPGFILGQTRLTFEELQAAPTDPEGLKAWVQKLYSTPGEPPFDMSKSGPTIYENLMHRLPVPKGVREAAYKALSSTPGITVADAGKGRKKLTYRVAKPGHKMRLDYVIDTTTWLVVSSDLDTVDNGRQLLAKTWTMDIESGWTDDEPAVPAAS</sequence>
<evidence type="ECO:0000313" key="2">
    <source>
        <dbReference type="EMBL" id="TMR17943.1"/>
    </source>
</evidence>
<organism evidence="2 3">
    <name type="scientific">Nonomuraea turkmeniaca</name>
    <dbReference type="NCBI Taxonomy" id="103838"/>
    <lineage>
        <taxon>Bacteria</taxon>
        <taxon>Bacillati</taxon>
        <taxon>Actinomycetota</taxon>
        <taxon>Actinomycetes</taxon>
        <taxon>Streptosporangiales</taxon>
        <taxon>Streptosporangiaceae</taxon>
        <taxon>Nonomuraea</taxon>
    </lineage>
</organism>
<evidence type="ECO:0000256" key="1">
    <source>
        <dbReference type="SAM" id="SignalP"/>
    </source>
</evidence>
<evidence type="ECO:0000313" key="3">
    <source>
        <dbReference type="Proteomes" id="UP000309128"/>
    </source>
</evidence>
<dbReference type="OrthoDB" id="3822522at2"/>
<keyword evidence="1" id="KW-0732">Signal</keyword>
<accession>A0A5S4FFC0</accession>
<proteinExistence type="predicted"/>
<comment type="caution">
    <text evidence="2">The sequence shown here is derived from an EMBL/GenBank/DDBJ whole genome shotgun (WGS) entry which is preliminary data.</text>
</comment>
<keyword evidence="3" id="KW-1185">Reference proteome</keyword>
<reference evidence="2 3" key="1">
    <citation type="submission" date="2019-05" db="EMBL/GenBank/DDBJ databases">
        <title>Draft genome sequence of Nonomuraea turkmeniaca DSM 43926.</title>
        <authorList>
            <person name="Saricaoglu S."/>
            <person name="Isik K."/>
        </authorList>
    </citation>
    <scope>NUCLEOTIDE SEQUENCE [LARGE SCALE GENOMIC DNA]</scope>
    <source>
        <strain evidence="2 3">DSM 43926</strain>
    </source>
</reference>
<protein>
    <recommendedName>
        <fullName evidence="4">CU044_5270 family protein</fullName>
    </recommendedName>
</protein>
<gene>
    <name evidence="2" type="ORF">ETD86_22740</name>
</gene>